<feature type="transmembrane region" description="Helical" evidence="2">
    <location>
        <begin position="30"/>
        <end position="47"/>
    </location>
</feature>
<proteinExistence type="predicted"/>
<evidence type="ECO:0000313" key="4">
    <source>
        <dbReference type="Proteomes" id="UP000600877"/>
    </source>
</evidence>
<reference evidence="4" key="1">
    <citation type="journal article" date="2019" name="Int. J. Syst. Evol. Microbiol.">
        <title>The Global Catalogue of Microorganisms (GCM) 10K type strain sequencing project: providing services to taxonomists for standard genome sequencing and annotation.</title>
        <authorList>
            <consortium name="The Broad Institute Genomics Platform"/>
            <consortium name="The Broad Institute Genome Sequencing Center for Infectious Disease"/>
            <person name="Wu L."/>
            <person name="Ma J."/>
        </authorList>
    </citation>
    <scope>NUCLEOTIDE SEQUENCE [LARGE SCALE GENOMIC DNA]</scope>
    <source>
        <strain evidence="4">KCTC 32041</strain>
    </source>
</reference>
<feature type="transmembrane region" description="Helical" evidence="2">
    <location>
        <begin position="53"/>
        <end position="71"/>
    </location>
</feature>
<protein>
    <recommendedName>
        <fullName evidence="5">Yip1 domain-containing protein</fullName>
    </recommendedName>
</protein>
<keyword evidence="2" id="KW-0812">Transmembrane</keyword>
<feature type="region of interest" description="Disordered" evidence="1">
    <location>
        <begin position="182"/>
        <end position="206"/>
    </location>
</feature>
<feature type="compositionally biased region" description="Low complexity" evidence="1">
    <location>
        <begin position="182"/>
        <end position="192"/>
    </location>
</feature>
<evidence type="ECO:0000256" key="1">
    <source>
        <dbReference type="SAM" id="MobiDB-lite"/>
    </source>
</evidence>
<feature type="transmembrane region" description="Helical" evidence="2">
    <location>
        <begin position="83"/>
        <end position="102"/>
    </location>
</feature>
<dbReference type="Proteomes" id="UP000600877">
    <property type="component" value="Unassembled WGS sequence"/>
</dbReference>
<organism evidence="3 4">
    <name type="scientific">Vogesella alkaliphila</name>
    <dbReference type="NCBI Taxonomy" id="1193621"/>
    <lineage>
        <taxon>Bacteria</taxon>
        <taxon>Pseudomonadati</taxon>
        <taxon>Pseudomonadota</taxon>
        <taxon>Betaproteobacteria</taxon>
        <taxon>Neisseriales</taxon>
        <taxon>Chromobacteriaceae</taxon>
        <taxon>Vogesella</taxon>
    </lineage>
</organism>
<sequence>MNQPLINDALAMLRLQFQPLAHYQYPTRHLALSLLLLGVVAAAGAPAGMGEPLNVILFFTAYVTLETLLYGRFMQWWLRRATGAGVPSLTGTIVAASAIQLLDPLSSWLPDDVARVASMTIGMIGLWLLVSALAFGSGLTKLRILLGTLLFAPVALALSVVLMNGATGLGLVTMPEELQRALQQAEQQAEQQADSRPAAAGNVQAP</sequence>
<keyword evidence="4" id="KW-1185">Reference proteome</keyword>
<comment type="caution">
    <text evidence="3">The sequence shown here is derived from an EMBL/GenBank/DDBJ whole genome shotgun (WGS) entry which is preliminary data.</text>
</comment>
<evidence type="ECO:0000313" key="3">
    <source>
        <dbReference type="EMBL" id="GGX90910.1"/>
    </source>
</evidence>
<name>A0ABQ2YSF8_9NEIS</name>
<evidence type="ECO:0000256" key="2">
    <source>
        <dbReference type="SAM" id="Phobius"/>
    </source>
</evidence>
<keyword evidence="2" id="KW-0472">Membrane</keyword>
<dbReference type="RefSeq" id="WP_189373827.1">
    <property type="nucleotide sequence ID" value="NZ_BMYW01000005.1"/>
</dbReference>
<feature type="transmembrane region" description="Helical" evidence="2">
    <location>
        <begin position="114"/>
        <end position="135"/>
    </location>
</feature>
<dbReference type="EMBL" id="BMYW01000005">
    <property type="protein sequence ID" value="GGX90910.1"/>
    <property type="molecule type" value="Genomic_DNA"/>
</dbReference>
<evidence type="ECO:0008006" key="5">
    <source>
        <dbReference type="Google" id="ProtNLM"/>
    </source>
</evidence>
<keyword evidence="2" id="KW-1133">Transmembrane helix</keyword>
<gene>
    <name evidence="3" type="ORF">GCM10011290_18290</name>
</gene>
<feature type="transmembrane region" description="Helical" evidence="2">
    <location>
        <begin position="142"/>
        <end position="163"/>
    </location>
</feature>
<accession>A0ABQ2YSF8</accession>